<organism evidence="2 3">
    <name type="scientific">Maioricimonas rarisocia</name>
    <dbReference type="NCBI Taxonomy" id="2528026"/>
    <lineage>
        <taxon>Bacteria</taxon>
        <taxon>Pseudomonadati</taxon>
        <taxon>Planctomycetota</taxon>
        <taxon>Planctomycetia</taxon>
        <taxon>Planctomycetales</taxon>
        <taxon>Planctomycetaceae</taxon>
        <taxon>Maioricimonas</taxon>
    </lineage>
</organism>
<gene>
    <name evidence="2" type="ORF">Mal4_30680</name>
</gene>
<protein>
    <submittedName>
        <fullName evidence="2">Uncharacterized protein</fullName>
    </submittedName>
</protein>
<dbReference type="EMBL" id="CP036275">
    <property type="protein sequence ID" value="QDU38738.1"/>
    <property type="molecule type" value="Genomic_DNA"/>
</dbReference>
<evidence type="ECO:0000256" key="1">
    <source>
        <dbReference type="SAM" id="SignalP"/>
    </source>
</evidence>
<keyword evidence="1" id="KW-0732">Signal</keyword>
<evidence type="ECO:0000313" key="3">
    <source>
        <dbReference type="Proteomes" id="UP000320496"/>
    </source>
</evidence>
<dbReference type="Proteomes" id="UP000320496">
    <property type="component" value="Chromosome"/>
</dbReference>
<dbReference type="RefSeq" id="WP_145369989.1">
    <property type="nucleotide sequence ID" value="NZ_CP036275.1"/>
</dbReference>
<feature type="signal peptide" evidence="1">
    <location>
        <begin position="1"/>
        <end position="27"/>
    </location>
</feature>
<evidence type="ECO:0000313" key="2">
    <source>
        <dbReference type="EMBL" id="QDU38738.1"/>
    </source>
</evidence>
<name>A0A517Z8D7_9PLAN</name>
<reference evidence="2 3" key="1">
    <citation type="submission" date="2019-02" db="EMBL/GenBank/DDBJ databases">
        <title>Deep-cultivation of Planctomycetes and their phenomic and genomic characterization uncovers novel biology.</title>
        <authorList>
            <person name="Wiegand S."/>
            <person name="Jogler M."/>
            <person name="Boedeker C."/>
            <person name="Pinto D."/>
            <person name="Vollmers J."/>
            <person name="Rivas-Marin E."/>
            <person name="Kohn T."/>
            <person name="Peeters S.H."/>
            <person name="Heuer A."/>
            <person name="Rast P."/>
            <person name="Oberbeckmann S."/>
            <person name="Bunk B."/>
            <person name="Jeske O."/>
            <person name="Meyerdierks A."/>
            <person name="Storesund J.E."/>
            <person name="Kallscheuer N."/>
            <person name="Luecker S."/>
            <person name="Lage O.M."/>
            <person name="Pohl T."/>
            <person name="Merkel B.J."/>
            <person name="Hornburger P."/>
            <person name="Mueller R.-W."/>
            <person name="Bruemmer F."/>
            <person name="Labrenz M."/>
            <person name="Spormann A.M."/>
            <person name="Op den Camp H."/>
            <person name="Overmann J."/>
            <person name="Amann R."/>
            <person name="Jetten M.S.M."/>
            <person name="Mascher T."/>
            <person name="Medema M.H."/>
            <person name="Devos D.P."/>
            <person name="Kaster A.-K."/>
            <person name="Ovreas L."/>
            <person name="Rohde M."/>
            <person name="Galperin M.Y."/>
            <person name="Jogler C."/>
        </authorList>
    </citation>
    <scope>NUCLEOTIDE SEQUENCE [LARGE SCALE GENOMIC DNA]</scope>
    <source>
        <strain evidence="2 3">Mal4</strain>
    </source>
</reference>
<dbReference type="AlphaFoldDB" id="A0A517Z8D7"/>
<sequence precursor="true">MKSLKTLAAVAIAAAGFAFFTSDTAEAGCHGGYCGPRVYNHAYGHGFGYHRNFYARPVRILCDAYGCDYFVDPYGVRYNVHLDTFGKYYFFDRYHTRRYIRHFHLGY</sequence>
<feature type="chain" id="PRO_5021756854" evidence="1">
    <location>
        <begin position="28"/>
        <end position="107"/>
    </location>
</feature>
<proteinExistence type="predicted"/>
<keyword evidence="3" id="KW-1185">Reference proteome</keyword>
<accession>A0A517Z8D7</accession>
<dbReference type="KEGG" id="mri:Mal4_30680"/>